<keyword evidence="2" id="KW-1185">Reference proteome</keyword>
<feature type="non-terminal residue" evidence="1">
    <location>
        <position position="1"/>
    </location>
</feature>
<dbReference type="EMBL" id="LJCR01003605">
    <property type="protein sequence ID" value="KPV46225.1"/>
    <property type="molecule type" value="Genomic_DNA"/>
</dbReference>
<evidence type="ECO:0000313" key="2">
    <source>
        <dbReference type="Proteomes" id="UP000050509"/>
    </source>
</evidence>
<organism evidence="1 2">
    <name type="scientific">Kouleothrix aurantiaca</name>
    <dbReference type="NCBI Taxonomy" id="186479"/>
    <lineage>
        <taxon>Bacteria</taxon>
        <taxon>Bacillati</taxon>
        <taxon>Chloroflexota</taxon>
        <taxon>Chloroflexia</taxon>
        <taxon>Chloroflexales</taxon>
        <taxon>Roseiflexineae</taxon>
        <taxon>Roseiflexaceae</taxon>
        <taxon>Kouleothrix</taxon>
    </lineage>
</organism>
<comment type="caution">
    <text evidence="1">The sequence shown here is derived from an EMBL/GenBank/DDBJ whole genome shotgun (WGS) entry which is preliminary data.</text>
</comment>
<evidence type="ECO:0000313" key="1">
    <source>
        <dbReference type="EMBL" id="KPV46225.1"/>
    </source>
</evidence>
<accession>A0A0P9F3S0</accession>
<dbReference type="Proteomes" id="UP000050509">
    <property type="component" value="Unassembled WGS sequence"/>
</dbReference>
<sequence>GADKLRGELRGAQGGRCGNDWLATATVYSDGAAEIEVSVGYNPATGAWRAHDYYYSFEVATRALAQYEATGVLPGESDL</sequence>
<dbReference type="AlphaFoldDB" id="A0A0P9F3S0"/>
<name>A0A0P9F3S0_9CHLR</name>
<protein>
    <submittedName>
        <fullName evidence="1">Uncharacterized protein</fullName>
    </submittedName>
</protein>
<reference evidence="1 2" key="1">
    <citation type="submission" date="2015-09" db="EMBL/GenBank/DDBJ databases">
        <title>Draft genome sequence of Kouleothrix aurantiaca JCM 19913.</title>
        <authorList>
            <person name="Hemp J."/>
        </authorList>
    </citation>
    <scope>NUCLEOTIDE SEQUENCE [LARGE SCALE GENOMIC DNA]</scope>
    <source>
        <strain evidence="1 2">COM-B</strain>
    </source>
</reference>
<proteinExistence type="predicted"/>
<gene>
    <name evidence="1" type="ORF">SE17_43515</name>
</gene>